<evidence type="ECO:0000259" key="9">
    <source>
        <dbReference type="Pfam" id="PF02366"/>
    </source>
</evidence>
<dbReference type="GO" id="GO:0010041">
    <property type="term" value="P:response to iron(III) ion"/>
    <property type="evidence" value="ECO:0007669"/>
    <property type="project" value="TreeGrafter"/>
</dbReference>
<feature type="transmembrane region" description="Helical" evidence="8">
    <location>
        <begin position="12"/>
        <end position="32"/>
    </location>
</feature>
<dbReference type="AlphaFoldDB" id="A0A434AX53"/>
<comment type="caution">
    <text evidence="10">The sequence shown here is derived from an EMBL/GenBank/DDBJ whole genome shotgun (WGS) entry which is preliminary data.</text>
</comment>
<feature type="transmembrane region" description="Helical" evidence="8">
    <location>
        <begin position="323"/>
        <end position="340"/>
    </location>
</feature>
<evidence type="ECO:0000256" key="1">
    <source>
        <dbReference type="ARBA" id="ARBA00004651"/>
    </source>
</evidence>
<accession>A0A434AX53</accession>
<dbReference type="PANTHER" id="PTHR33908:SF3">
    <property type="entry name" value="UNDECAPRENYL PHOSPHATE-ALPHA-4-AMINO-4-DEOXY-L-ARABINOSE ARABINOSYL TRANSFERASE"/>
    <property type="match status" value="1"/>
</dbReference>
<dbReference type="EMBL" id="RJJX01000004">
    <property type="protein sequence ID" value="RUT79115.1"/>
    <property type="molecule type" value="Genomic_DNA"/>
</dbReference>
<keyword evidence="5 8" id="KW-0812">Transmembrane</keyword>
<proteinExistence type="predicted"/>
<feature type="domain" description="ArnT-like N-terminal" evidence="9">
    <location>
        <begin position="36"/>
        <end position="241"/>
    </location>
</feature>
<keyword evidence="7 8" id="KW-0472">Membrane</keyword>
<dbReference type="RefSeq" id="WP_127342834.1">
    <property type="nucleotide sequence ID" value="NZ_RJJX01000004.1"/>
</dbReference>
<evidence type="ECO:0000256" key="3">
    <source>
        <dbReference type="ARBA" id="ARBA00022676"/>
    </source>
</evidence>
<dbReference type="GO" id="GO:0005886">
    <property type="term" value="C:plasma membrane"/>
    <property type="evidence" value="ECO:0007669"/>
    <property type="project" value="UniProtKB-SubCell"/>
</dbReference>
<dbReference type="Proteomes" id="UP000282985">
    <property type="component" value="Unassembled WGS sequence"/>
</dbReference>
<name>A0A434AX53_9BACT</name>
<evidence type="ECO:0000256" key="7">
    <source>
        <dbReference type="ARBA" id="ARBA00023136"/>
    </source>
</evidence>
<dbReference type="GO" id="GO:0000030">
    <property type="term" value="F:mannosyltransferase activity"/>
    <property type="evidence" value="ECO:0007669"/>
    <property type="project" value="InterPro"/>
</dbReference>
<feature type="transmembrane region" description="Helical" evidence="8">
    <location>
        <begin position="89"/>
        <end position="110"/>
    </location>
</feature>
<evidence type="ECO:0000256" key="6">
    <source>
        <dbReference type="ARBA" id="ARBA00022989"/>
    </source>
</evidence>
<keyword evidence="6 8" id="KW-1133">Transmembrane helix</keyword>
<feature type="transmembrane region" description="Helical" evidence="8">
    <location>
        <begin position="210"/>
        <end position="229"/>
    </location>
</feature>
<evidence type="ECO:0000256" key="5">
    <source>
        <dbReference type="ARBA" id="ARBA00022692"/>
    </source>
</evidence>
<evidence type="ECO:0000256" key="2">
    <source>
        <dbReference type="ARBA" id="ARBA00022475"/>
    </source>
</evidence>
<dbReference type="GO" id="GO:0006493">
    <property type="term" value="P:protein O-linked glycosylation"/>
    <property type="evidence" value="ECO:0007669"/>
    <property type="project" value="InterPro"/>
</dbReference>
<dbReference type="PANTHER" id="PTHR33908">
    <property type="entry name" value="MANNOSYLTRANSFERASE YKCB-RELATED"/>
    <property type="match status" value="1"/>
</dbReference>
<evidence type="ECO:0000256" key="8">
    <source>
        <dbReference type="SAM" id="Phobius"/>
    </source>
</evidence>
<keyword evidence="3" id="KW-0328">Glycosyltransferase</keyword>
<dbReference type="OrthoDB" id="8353433at2"/>
<evidence type="ECO:0000256" key="4">
    <source>
        <dbReference type="ARBA" id="ARBA00022679"/>
    </source>
</evidence>
<keyword evidence="2" id="KW-1003">Cell membrane</keyword>
<protein>
    <submittedName>
        <fullName evidence="10">Glycosyltransferase family 39 protein</fullName>
    </submittedName>
</protein>
<keyword evidence="4 10" id="KW-0808">Transferase</keyword>
<dbReference type="InterPro" id="IPR050297">
    <property type="entry name" value="LipidA_mod_glycosyltrf_83"/>
</dbReference>
<dbReference type="InterPro" id="IPR003342">
    <property type="entry name" value="ArnT-like_N"/>
</dbReference>
<dbReference type="GO" id="GO:0016763">
    <property type="term" value="F:pentosyltransferase activity"/>
    <property type="evidence" value="ECO:0007669"/>
    <property type="project" value="TreeGrafter"/>
</dbReference>
<dbReference type="Pfam" id="PF02366">
    <property type="entry name" value="PMT"/>
    <property type="match status" value="1"/>
</dbReference>
<feature type="transmembrane region" description="Helical" evidence="8">
    <location>
        <begin position="300"/>
        <end position="317"/>
    </location>
</feature>
<sequence>MKRKNSFISNPNFYIIAVIGIIVLRLFLNGFIPLMDKTEARYAEIARIMVETNNWITPQIDYGVPFWAKPPLSTWLSALSMKAFGVNEFAVRFPYLLLCVALVILIGQFAKEKKLPFFLSGFILLSLPEFLLHAGVVSTDTALCFFITLAMLSFWKAIHLEKISGWSYLFFVALGLGLLSKGPIVVILTMPPIVLWVMLFKEYRNALKRFPWILGSIISLAIAVPWYYLAELKTKGFIDYFIVGEHFKRFFDASWKGDKYGFPKKQPLGIIWVFLFAFAMPWIQLVAAKTWKIRKELLKNKWLVFLLFWLIWTPLFFTVSRSLIHTYTLPVMVPVALLALHFWESIKNKKRMVLISLILPFLAIITTVVALTDNNLEKYSNTDKYLIQEQLKNNDLDLFYLGRKSYSSQFYSKGHMKSITPAELTEKLKHNKAFNIIIPHKRLKIVDPSDCSKMQILKSNSKKDAYVFRPNSSQSIPAYKE</sequence>
<dbReference type="GO" id="GO:0009103">
    <property type="term" value="P:lipopolysaccharide biosynthetic process"/>
    <property type="evidence" value="ECO:0007669"/>
    <property type="project" value="UniProtKB-ARBA"/>
</dbReference>
<evidence type="ECO:0000313" key="10">
    <source>
        <dbReference type="EMBL" id="RUT79115.1"/>
    </source>
</evidence>
<organism evidence="10 11">
    <name type="scientific">Ancylomarina longa</name>
    <dbReference type="NCBI Taxonomy" id="2487017"/>
    <lineage>
        <taxon>Bacteria</taxon>
        <taxon>Pseudomonadati</taxon>
        <taxon>Bacteroidota</taxon>
        <taxon>Bacteroidia</taxon>
        <taxon>Marinilabiliales</taxon>
        <taxon>Marinifilaceae</taxon>
        <taxon>Ancylomarina</taxon>
    </lineage>
</organism>
<feature type="transmembrane region" description="Helical" evidence="8">
    <location>
        <begin position="167"/>
        <end position="198"/>
    </location>
</feature>
<reference evidence="10 11" key="1">
    <citation type="submission" date="2018-11" db="EMBL/GenBank/DDBJ databases">
        <title>Parancylomarina longa gen. nov., sp. nov., isolated from sediments of southern Okinawa.</title>
        <authorList>
            <person name="Fu T."/>
        </authorList>
    </citation>
    <scope>NUCLEOTIDE SEQUENCE [LARGE SCALE GENOMIC DNA]</scope>
    <source>
        <strain evidence="10 11">T3-2 S1-C</strain>
    </source>
</reference>
<evidence type="ECO:0000313" key="11">
    <source>
        <dbReference type="Proteomes" id="UP000282985"/>
    </source>
</evidence>
<feature type="transmembrane region" description="Helical" evidence="8">
    <location>
        <begin position="269"/>
        <end position="288"/>
    </location>
</feature>
<gene>
    <name evidence="10" type="ORF">DLK05_04670</name>
</gene>
<keyword evidence="11" id="KW-1185">Reference proteome</keyword>
<feature type="transmembrane region" description="Helical" evidence="8">
    <location>
        <begin position="352"/>
        <end position="371"/>
    </location>
</feature>
<comment type="subcellular location">
    <subcellularLocation>
        <location evidence="1">Cell membrane</location>
        <topology evidence="1">Multi-pass membrane protein</topology>
    </subcellularLocation>
</comment>
<feature type="transmembrane region" description="Helical" evidence="8">
    <location>
        <begin position="130"/>
        <end position="155"/>
    </location>
</feature>